<dbReference type="EMBL" id="VOPL01000001">
    <property type="protein sequence ID" value="TXB70425.1"/>
    <property type="molecule type" value="Genomic_DNA"/>
</dbReference>
<dbReference type="Pfam" id="PF01408">
    <property type="entry name" value="GFO_IDH_MocA"/>
    <property type="match status" value="1"/>
</dbReference>
<dbReference type="GO" id="GO:0000166">
    <property type="term" value="F:nucleotide binding"/>
    <property type="evidence" value="ECO:0007669"/>
    <property type="project" value="InterPro"/>
</dbReference>
<evidence type="ECO:0000313" key="5">
    <source>
        <dbReference type="Proteomes" id="UP000321562"/>
    </source>
</evidence>
<protein>
    <submittedName>
        <fullName evidence="4">Gfo/Idh/MocA family oxidoreductase</fullName>
    </submittedName>
</protein>
<evidence type="ECO:0000256" key="1">
    <source>
        <dbReference type="ARBA" id="ARBA00023002"/>
    </source>
</evidence>
<proteinExistence type="predicted"/>
<dbReference type="SUPFAM" id="SSF55347">
    <property type="entry name" value="Glyceraldehyde-3-phosphate dehydrogenase-like, C-terminal domain"/>
    <property type="match status" value="1"/>
</dbReference>
<dbReference type="InterPro" id="IPR055170">
    <property type="entry name" value="GFO_IDH_MocA-like_dom"/>
</dbReference>
<dbReference type="InterPro" id="IPR036291">
    <property type="entry name" value="NAD(P)-bd_dom_sf"/>
</dbReference>
<gene>
    <name evidence="4" type="ORF">FQV27_00675</name>
</gene>
<dbReference type="SUPFAM" id="SSF51735">
    <property type="entry name" value="NAD(P)-binding Rossmann-fold domains"/>
    <property type="match status" value="1"/>
</dbReference>
<evidence type="ECO:0000259" key="3">
    <source>
        <dbReference type="Pfam" id="PF22725"/>
    </source>
</evidence>
<dbReference type="Pfam" id="PF22725">
    <property type="entry name" value="GFO_IDH_MocA_C3"/>
    <property type="match status" value="1"/>
</dbReference>
<accession>A0A5C6SA12</accession>
<evidence type="ECO:0000259" key="2">
    <source>
        <dbReference type="Pfam" id="PF01408"/>
    </source>
</evidence>
<dbReference type="InterPro" id="IPR000683">
    <property type="entry name" value="Gfo/Idh/MocA-like_OxRdtase_N"/>
</dbReference>
<feature type="domain" description="Gfo/Idh/MocA-like oxidoreductase N-terminal" evidence="2">
    <location>
        <begin position="2"/>
        <end position="120"/>
    </location>
</feature>
<dbReference type="Gene3D" id="3.40.50.720">
    <property type="entry name" value="NAD(P)-binding Rossmann-like Domain"/>
    <property type="match status" value="1"/>
</dbReference>
<comment type="caution">
    <text evidence="4">The sequence shown here is derived from an EMBL/GenBank/DDBJ whole genome shotgun (WGS) entry which is preliminary data.</text>
</comment>
<dbReference type="PANTHER" id="PTHR43818">
    <property type="entry name" value="BCDNA.GH03377"/>
    <property type="match status" value="1"/>
</dbReference>
<feature type="domain" description="GFO/IDH/MocA-like oxidoreductase" evidence="3">
    <location>
        <begin position="128"/>
        <end position="248"/>
    </location>
</feature>
<organism evidence="4 5">
    <name type="scientific">Paracoccus aurantiacus</name>
    <dbReference type="NCBI Taxonomy" id="2599412"/>
    <lineage>
        <taxon>Bacteria</taxon>
        <taxon>Pseudomonadati</taxon>
        <taxon>Pseudomonadota</taxon>
        <taxon>Alphaproteobacteria</taxon>
        <taxon>Rhodobacterales</taxon>
        <taxon>Paracoccaceae</taxon>
        <taxon>Paracoccus</taxon>
    </lineage>
</organism>
<dbReference type="OrthoDB" id="9815825at2"/>
<dbReference type="RefSeq" id="WP_147095754.1">
    <property type="nucleotide sequence ID" value="NZ_JBHUFH010000002.1"/>
</dbReference>
<keyword evidence="1" id="KW-0560">Oxidoreductase</keyword>
<dbReference type="Proteomes" id="UP000321562">
    <property type="component" value="Unassembled WGS sequence"/>
</dbReference>
<dbReference type="GO" id="GO:0016491">
    <property type="term" value="F:oxidoreductase activity"/>
    <property type="evidence" value="ECO:0007669"/>
    <property type="project" value="UniProtKB-KW"/>
</dbReference>
<name>A0A5C6SA12_9RHOB</name>
<evidence type="ECO:0000313" key="4">
    <source>
        <dbReference type="EMBL" id="TXB70425.1"/>
    </source>
</evidence>
<dbReference type="InterPro" id="IPR050463">
    <property type="entry name" value="Gfo/Idh/MocA_oxidrdct_glycsds"/>
</dbReference>
<sequence length="332" mass="34912">MKWGLIGASNIAEGRMIEAFRGNGQDIASVQSGGQARADEFAAKNDIPHATTDLDELLARPDVDAVYISSTNEKHFPQAMAAIKAGKHVLCEKPLSMNVGDAVTMVKAAEDAGLVFATNHHLRNAGTHRAIRDLIRQGAIGDVLSARVFHAVFLRSALQGWRVDNPGAGGGVILDIVVHDADTVRFHLGEDPAEVVAMTTSGRLGKGVEDSVMSVWSMPSGVQVQTHESFTHANAGTGIEFHGTEGSIIARGVMTQNPGGEVVLRKGDETTPVAFQPEDLYLRSARMFGEAVAGKGQPAATGRDGIASLAVALAVARAAETGQRTAVDYGDT</sequence>
<reference evidence="4 5" key="1">
    <citation type="submission" date="2019-08" db="EMBL/GenBank/DDBJ databases">
        <authorList>
            <person name="Ye J."/>
        </authorList>
    </citation>
    <scope>NUCLEOTIDE SEQUENCE [LARGE SCALE GENOMIC DNA]</scope>
    <source>
        <strain evidence="4 5">TK008</strain>
    </source>
</reference>
<keyword evidence="5" id="KW-1185">Reference proteome</keyword>
<dbReference type="Gene3D" id="3.30.360.10">
    <property type="entry name" value="Dihydrodipicolinate Reductase, domain 2"/>
    <property type="match status" value="1"/>
</dbReference>
<dbReference type="AlphaFoldDB" id="A0A5C6SA12"/>
<dbReference type="PANTHER" id="PTHR43818:SF11">
    <property type="entry name" value="BCDNA.GH03377"/>
    <property type="match status" value="1"/>
</dbReference>